<comment type="caution">
    <text evidence="2">The sequence shown here is derived from an EMBL/GenBank/DDBJ whole genome shotgun (WGS) entry which is preliminary data.</text>
</comment>
<feature type="region of interest" description="Disordered" evidence="1">
    <location>
        <begin position="1"/>
        <end position="32"/>
    </location>
</feature>
<name>A0AAV4NGJ6_CAEEX</name>
<feature type="compositionally biased region" description="Polar residues" evidence="1">
    <location>
        <begin position="20"/>
        <end position="29"/>
    </location>
</feature>
<gene>
    <name evidence="2" type="ORF">CEXT_485291</name>
</gene>
<protein>
    <submittedName>
        <fullName evidence="2">Uncharacterized protein</fullName>
    </submittedName>
</protein>
<organism evidence="2 3">
    <name type="scientific">Caerostris extrusa</name>
    <name type="common">Bark spider</name>
    <name type="synonym">Caerostris bankana</name>
    <dbReference type="NCBI Taxonomy" id="172846"/>
    <lineage>
        <taxon>Eukaryota</taxon>
        <taxon>Metazoa</taxon>
        <taxon>Ecdysozoa</taxon>
        <taxon>Arthropoda</taxon>
        <taxon>Chelicerata</taxon>
        <taxon>Arachnida</taxon>
        <taxon>Araneae</taxon>
        <taxon>Araneomorphae</taxon>
        <taxon>Entelegynae</taxon>
        <taxon>Araneoidea</taxon>
        <taxon>Araneidae</taxon>
        <taxon>Caerostris</taxon>
    </lineage>
</organism>
<accession>A0AAV4NGJ6</accession>
<dbReference type="AlphaFoldDB" id="A0AAV4NGJ6"/>
<evidence type="ECO:0000313" key="3">
    <source>
        <dbReference type="Proteomes" id="UP001054945"/>
    </source>
</evidence>
<keyword evidence="3" id="KW-1185">Reference proteome</keyword>
<reference evidence="2 3" key="1">
    <citation type="submission" date="2021-06" db="EMBL/GenBank/DDBJ databases">
        <title>Caerostris extrusa draft genome.</title>
        <authorList>
            <person name="Kono N."/>
            <person name="Arakawa K."/>
        </authorList>
    </citation>
    <scope>NUCLEOTIDE SEQUENCE [LARGE SCALE GENOMIC DNA]</scope>
</reference>
<evidence type="ECO:0000313" key="2">
    <source>
        <dbReference type="EMBL" id="GIX83061.1"/>
    </source>
</evidence>
<dbReference type="Proteomes" id="UP001054945">
    <property type="component" value="Unassembled WGS sequence"/>
</dbReference>
<evidence type="ECO:0000256" key="1">
    <source>
        <dbReference type="SAM" id="MobiDB-lite"/>
    </source>
</evidence>
<sequence length="85" mass="9655">MQTATRTNRTRSGKIHPTTREGQTSSALTRQMEPSFPLLIKPGHAERWNQAPINSRLSNARNQSIPYAFAFEWEDRGSENKIEGV</sequence>
<dbReference type="EMBL" id="BPLR01003286">
    <property type="protein sequence ID" value="GIX83061.1"/>
    <property type="molecule type" value="Genomic_DNA"/>
</dbReference>
<proteinExistence type="predicted"/>